<comment type="subcellular location">
    <subcellularLocation>
        <location evidence="3">Endoplasmic reticulum membrane</location>
        <topology evidence="3">Single-pass membrane protein</topology>
    </subcellularLocation>
    <subcellularLocation>
        <location evidence="2">Microsome</location>
    </subcellularLocation>
</comment>
<dbReference type="OrthoDB" id="431150at2759"/>
<dbReference type="FunFam" id="1.10.600.10:FF:000003">
    <property type="entry name" value="Farnesyl-diphosphate farnesyltransferase 1"/>
    <property type="match status" value="1"/>
</dbReference>
<dbReference type="SFLD" id="SFLDG01018">
    <property type="entry name" value="Squalene/Phytoene_Synthase_Lik"/>
    <property type="match status" value="1"/>
</dbReference>
<evidence type="ECO:0000256" key="6">
    <source>
        <dbReference type="ARBA" id="ARBA00012373"/>
    </source>
</evidence>
<dbReference type="Gene3D" id="1.10.600.10">
    <property type="entry name" value="Farnesyl Diphosphate Synthase"/>
    <property type="match status" value="1"/>
</dbReference>
<dbReference type="OMA" id="GEACQLM"/>
<keyword evidence="13" id="KW-1133">Transmembrane helix</keyword>
<dbReference type="GeneID" id="25771504"/>
<dbReference type="AlphaFoldDB" id="W1QJ49"/>
<evidence type="ECO:0000256" key="9">
    <source>
        <dbReference type="ARBA" id="ARBA00022692"/>
    </source>
</evidence>
<protein>
    <recommendedName>
        <fullName evidence="21">Squalene synthase ERG9</fullName>
        <ecNumber evidence="6">2.5.1.21</ecNumber>
    </recommendedName>
    <alternativeName>
        <fullName evidence="23">Ergosterol biosynthesis protein 9</fullName>
    </alternativeName>
    <alternativeName>
        <fullName evidence="24">FPP:FPP farnesyltransferase ERG9</fullName>
    </alternativeName>
    <alternativeName>
        <fullName evidence="22">Farnesyl-diphosphate farnesyltransferase ERG9</fullName>
    </alternativeName>
</protein>
<evidence type="ECO:0000256" key="4">
    <source>
        <dbReference type="ARBA" id="ARBA00005057"/>
    </source>
</evidence>
<dbReference type="EMBL" id="AEOI02000003">
    <property type="protein sequence ID" value="ESX02723.1"/>
    <property type="molecule type" value="Genomic_DNA"/>
</dbReference>
<dbReference type="GO" id="GO:1902767">
    <property type="term" value="P:isoprenoid biosynthetic process via mevalonate"/>
    <property type="evidence" value="ECO:0007669"/>
    <property type="project" value="EnsemblFungi"/>
</dbReference>
<keyword evidence="26" id="KW-1185">Reference proteome</keyword>
<comment type="pathway">
    <text evidence="4">Terpene metabolism; lanosterol biosynthesis; lanosterol from farnesyl diphosphate: step 1/3.</text>
</comment>
<dbReference type="PROSITE" id="PS01045">
    <property type="entry name" value="SQUALEN_PHYTOEN_SYN_2"/>
    <property type="match status" value="1"/>
</dbReference>
<comment type="similarity">
    <text evidence="5">Belongs to the phytoene/squalene synthase family.</text>
</comment>
<evidence type="ECO:0000256" key="3">
    <source>
        <dbReference type="ARBA" id="ARBA00004389"/>
    </source>
</evidence>
<evidence type="ECO:0000256" key="10">
    <source>
        <dbReference type="ARBA" id="ARBA00022824"/>
    </source>
</evidence>
<dbReference type="InterPro" id="IPR019845">
    <property type="entry name" value="Squalene/phytoene_synthase_CS"/>
</dbReference>
<evidence type="ECO:0000256" key="24">
    <source>
        <dbReference type="ARBA" id="ARBA00081994"/>
    </source>
</evidence>
<dbReference type="HOGENOM" id="CLU_031981_2_1_1"/>
<comment type="caution">
    <text evidence="25">The sequence shown here is derived from an EMBL/GenBank/DDBJ whole genome shotgun (WGS) entry which is preliminary data.</text>
</comment>
<organism evidence="25 26">
    <name type="scientific">Ogataea parapolymorpha (strain ATCC 26012 / BCRC 20466 / JCM 22074 / NRRL Y-7560 / DL-1)</name>
    <name type="common">Yeast</name>
    <name type="synonym">Hansenula polymorpha</name>
    <dbReference type="NCBI Taxonomy" id="871575"/>
    <lineage>
        <taxon>Eukaryota</taxon>
        <taxon>Fungi</taxon>
        <taxon>Dikarya</taxon>
        <taxon>Ascomycota</taxon>
        <taxon>Saccharomycotina</taxon>
        <taxon>Pichiomycetes</taxon>
        <taxon>Pichiales</taxon>
        <taxon>Pichiaceae</taxon>
        <taxon>Ogataea</taxon>
    </lineage>
</organism>
<comment type="cofactor">
    <cofactor evidence="1">
        <name>Mg(2+)</name>
        <dbReference type="ChEBI" id="CHEBI:18420"/>
    </cofactor>
</comment>
<keyword evidence="16" id="KW-0472">Membrane</keyword>
<evidence type="ECO:0000256" key="20">
    <source>
        <dbReference type="ARBA" id="ARBA00049223"/>
    </source>
</evidence>
<keyword evidence="8 25" id="KW-0808">Transferase</keyword>
<dbReference type="CDD" id="cd00683">
    <property type="entry name" value="Trans_IPPS_HH"/>
    <property type="match status" value="1"/>
</dbReference>
<gene>
    <name evidence="25" type="ORF">HPODL_02049</name>
</gene>
<evidence type="ECO:0000256" key="14">
    <source>
        <dbReference type="ARBA" id="ARBA00023011"/>
    </source>
</evidence>
<evidence type="ECO:0000256" key="13">
    <source>
        <dbReference type="ARBA" id="ARBA00022989"/>
    </source>
</evidence>
<dbReference type="SFLD" id="SFLDS00005">
    <property type="entry name" value="Isoprenoid_Synthase_Type_I"/>
    <property type="match status" value="1"/>
</dbReference>
<dbReference type="RefSeq" id="XP_013937134.1">
    <property type="nucleotide sequence ID" value="XM_014081659.1"/>
</dbReference>
<keyword evidence="7" id="KW-0444">Lipid biosynthesis</keyword>
<dbReference type="InterPro" id="IPR033904">
    <property type="entry name" value="Trans_IPPS_HH"/>
</dbReference>
<dbReference type="SUPFAM" id="SSF48576">
    <property type="entry name" value="Terpenoid synthases"/>
    <property type="match status" value="1"/>
</dbReference>
<dbReference type="InterPro" id="IPR044844">
    <property type="entry name" value="Trans_IPPS_euk-type"/>
</dbReference>
<dbReference type="InterPro" id="IPR008949">
    <property type="entry name" value="Isoprenoid_synthase_dom_sf"/>
</dbReference>
<comment type="catalytic activity">
    <reaction evidence="19">
        <text>2 (2E,6E)-farnesyl diphosphate + NADH + H(+) = squalene + 2 diphosphate + NAD(+)</text>
        <dbReference type="Rhea" id="RHEA:32299"/>
        <dbReference type="ChEBI" id="CHEBI:15378"/>
        <dbReference type="ChEBI" id="CHEBI:15440"/>
        <dbReference type="ChEBI" id="CHEBI:33019"/>
        <dbReference type="ChEBI" id="CHEBI:57540"/>
        <dbReference type="ChEBI" id="CHEBI:57945"/>
        <dbReference type="ChEBI" id="CHEBI:175763"/>
        <dbReference type="EC" id="2.5.1.21"/>
    </reaction>
    <physiologicalReaction direction="left-to-right" evidence="19">
        <dbReference type="Rhea" id="RHEA:32300"/>
    </physiologicalReaction>
</comment>
<evidence type="ECO:0000313" key="25">
    <source>
        <dbReference type="EMBL" id="ESX02723.1"/>
    </source>
</evidence>
<keyword evidence="11" id="KW-0492">Microsome</keyword>
<evidence type="ECO:0000256" key="8">
    <source>
        <dbReference type="ARBA" id="ARBA00022679"/>
    </source>
</evidence>
<dbReference type="eggNOG" id="KOG1459">
    <property type="taxonomic scope" value="Eukaryota"/>
</dbReference>
<evidence type="ECO:0000256" key="1">
    <source>
        <dbReference type="ARBA" id="ARBA00001946"/>
    </source>
</evidence>
<evidence type="ECO:0000256" key="17">
    <source>
        <dbReference type="ARBA" id="ARBA00023166"/>
    </source>
</evidence>
<dbReference type="NCBIfam" id="TIGR01559">
    <property type="entry name" value="squal_synth"/>
    <property type="match status" value="1"/>
</dbReference>
<sequence>MGKLLDLVLHPAELKAVVQFKFFRHVENPLDPKSQTPSEALCYKMLAHCSRSFVAVIMELNPELRNVVMLFYLVLRALDTIEDDMTLDPELKIPMLRTFDSKLNLKDWTFHGSGPNEKDRIVLVNFDSILTEYHKLQPKYQDIIKDVTRKMGNGMADYVVNEEFNFNGVATVKDYDLYCHYVAGLVGEGLTRMIAAADFGHPDLADKMYLSDSMGLFLQKTNIIRDFREDLDDGRSFWPKEIWAKHTDKLANFAQPEHLQEALNCSSELVLNVLDHVKDVLVYLSMVYDHSTYCFCAIPQVMAIATLALVFQNPYVFQKNVKIRKGETCSLILECRTYEGVLNVFSRYLRVIHHKCPVSDPLYLEIGMKCGELEQFIEELNPNPSHLPKGLEPRKTVYSELAQTKIRKDADVAKKLWREQFACNASLALIAVCVVTLLFKTF</sequence>
<dbReference type="InterPro" id="IPR002060">
    <property type="entry name" value="Squ/phyt_synthse"/>
</dbReference>
<keyword evidence="12" id="KW-0752">Steroid biosynthesis</keyword>
<keyword evidence="18" id="KW-0753">Steroid metabolism</keyword>
<dbReference type="EC" id="2.5.1.21" evidence="6"/>
<dbReference type="Proteomes" id="UP000008673">
    <property type="component" value="Unassembled WGS sequence"/>
</dbReference>
<dbReference type="GO" id="GO:0045338">
    <property type="term" value="P:farnesyl diphosphate metabolic process"/>
    <property type="evidence" value="ECO:0007669"/>
    <property type="project" value="InterPro"/>
</dbReference>
<accession>W1QJ49</accession>
<keyword evidence="10" id="KW-0256">Endoplasmic reticulum</keyword>
<keyword evidence="17" id="KW-1207">Sterol metabolism</keyword>
<dbReference type="STRING" id="871575.W1QJ49"/>
<evidence type="ECO:0000313" key="26">
    <source>
        <dbReference type="Proteomes" id="UP000008673"/>
    </source>
</evidence>
<evidence type="ECO:0000256" key="11">
    <source>
        <dbReference type="ARBA" id="ARBA00022848"/>
    </source>
</evidence>
<dbReference type="InterPro" id="IPR006449">
    <property type="entry name" value="Squal_synth-like"/>
</dbReference>
<evidence type="ECO:0000256" key="19">
    <source>
        <dbReference type="ARBA" id="ARBA00048854"/>
    </source>
</evidence>
<proteinExistence type="inferred from homology"/>
<evidence type="ECO:0000256" key="2">
    <source>
        <dbReference type="ARBA" id="ARBA00004144"/>
    </source>
</evidence>
<evidence type="ECO:0000256" key="15">
    <source>
        <dbReference type="ARBA" id="ARBA00023098"/>
    </source>
</evidence>
<dbReference type="GO" id="GO:0051996">
    <property type="term" value="F:squalene synthase [NAD(P)H] activity"/>
    <property type="evidence" value="ECO:0007669"/>
    <property type="project" value="UniProtKB-EC"/>
</dbReference>
<dbReference type="GO" id="GO:0005789">
    <property type="term" value="C:endoplasmic reticulum membrane"/>
    <property type="evidence" value="ECO:0007669"/>
    <property type="project" value="UniProtKB-SubCell"/>
</dbReference>
<dbReference type="KEGG" id="opa:HPODL_02049"/>
<dbReference type="GO" id="GO:0006696">
    <property type="term" value="P:ergosterol biosynthetic process"/>
    <property type="evidence" value="ECO:0007669"/>
    <property type="project" value="EnsemblFungi"/>
</dbReference>
<dbReference type="Pfam" id="PF00494">
    <property type="entry name" value="SQS_PSY"/>
    <property type="match status" value="1"/>
</dbReference>
<keyword evidence="15" id="KW-0443">Lipid metabolism</keyword>
<evidence type="ECO:0000256" key="5">
    <source>
        <dbReference type="ARBA" id="ARBA00006251"/>
    </source>
</evidence>
<evidence type="ECO:0000256" key="7">
    <source>
        <dbReference type="ARBA" id="ARBA00022516"/>
    </source>
</evidence>
<reference evidence="25 26" key="1">
    <citation type="journal article" date="2013" name="BMC Genomics">
        <title>Genome sequence and analysis of methylotrophic yeast Hansenula polymorpha DL1.</title>
        <authorList>
            <person name="Ravin N.V."/>
            <person name="Eldarov M.A."/>
            <person name="Kadnikov V.V."/>
            <person name="Beletsky A.V."/>
            <person name="Schneider J."/>
            <person name="Mardanova E.S."/>
            <person name="Smekalova E.M."/>
            <person name="Zvereva M.I."/>
            <person name="Dontsova O.A."/>
            <person name="Mardanov A.V."/>
            <person name="Skryabin K.G."/>
        </authorList>
    </citation>
    <scope>NUCLEOTIDE SEQUENCE [LARGE SCALE GENOMIC DNA]</scope>
    <source>
        <strain evidence="26">ATCC 26012 / BCRC 20466 / JCM 22074 / NRRL Y-7560 / DL-1</strain>
    </source>
</reference>
<name>W1QJ49_OGAPD</name>
<keyword evidence="14" id="KW-0756">Sterol biosynthesis</keyword>
<dbReference type="PANTHER" id="PTHR11626:SF2">
    <property type="entry name" value="SQUALENE SYNTHASE"/>
    <property type="match status" value="1"/>
</dbReference>
<evidence type="ECO:0000256" key="22">
    <source>
        <dbReference type="ARBA" id="ARBA00078649"/>
    </source>
</evidence>
<dbReference type="PANTHER" id="PTHR11626">
    <property type="entry name" value="FARNESYL-DIPHOSPHATE FARNESYLTRANSFERASE"/>
    <property type="match status" value="1"/>
</dbReference>
<evidence type="ECO:0000256" key="18">
    <source>
        <dbReference type="ARBA" id="ARBA00023221"/>
    </source>
</evidence>
<evidence type="ECO:0000256" key="23">
    <source>
        <dbReference type="ARBA" id="ARBA00081327"/>
    </source>
</evidence>
<comment type="catalytic activity">
    <reaction evidence="20">
        <text>2 (2E,6E)-farnesyl diphosphate + NADPH + H(+) = squalene + 2 diphosphate + NADP(+)</text>
        <dbReference type="Rhea" id="RHEA:32295"/>
        <dbReference type="ChEBI" id="CHEBI:15378"/>
        <dbReference type="ChEBI" id="CHEBI:15440"/>
        <dbReference type="ChEBI" id="CHEBI:33019"/>
        <dbReference type="ChEBI" id="CHEBI:57783"/>
        <dbReference type="ChEBI" id="CHEBI:58349"/>
        <dbReference type="ChEBI" id="CHEBI:175763"/>
        <dbReference type="EC" id="2.5.1.21"/>
    </reaction>
    <physiologicalReaction direction="left-to-right" evidence="20">
        <dbReference type="Rhea" id="RHEA:32296"/>
    </physiologicalReaction>
</comment>
<keyword evidence="9" id="KW-0812">Transmembrane</keyword>
<evidence type="ECO:0000256" key="12">
    <source>
        <dbReference type="ARBA" id="ARBA00022955"/>
    </source>
</evidence>
<evidence type="ECO:0000256" key="21">
    <source>
        <dbReference type="ARBA" id="ARBA00074330"/>
    </source>
</evidence>
<evidence type="ECO:0000256" key="16">
    <source>
        <dbReference type="ARBA" id="ARBA00023136"/>
    </source>
</evidence>